<gene>
    <name evidence="5" type="ORF">SAMN04489751_3972</name>
</gene>
<evidence type="ECO:0000256" key="1">
    <source>
        <dbReference type="ARBA" id="ARBA00008361"/>
    </source>
</evidence>
<evidence type="ECO:0000256" key="2">
    <source>
        <dbReference type="ARBA" id="ARBA00022603"/>
    </source>
</evidence>
<dbReference type="GO" id="GO:0032259">
    <property type="term" value="P:methylation"/>
    <property type="evidence" value="ECO:0007669"/>
    <property type="project" value="UniProtKB-KW"/>
</dbReference>
<dbReference type="Proteomes" id="UP000199700">
    <property type="component" value="Chromosome"/>
</dbReference>
<dbReference type="AlphaFoldDB" id="A0A1H1Y5D6"/>
<evidence type="ECO:0000256" key="3">
    <source>
        <dbReference type="ARBA" id="ARBA00022679"/>
    </source>
</evidence>
<evidence type="ECO:0000313" key="5">
    <source>
        <dbReference type="EMBL" id="SDT16657.1"/>
    </source>
</evidence>
<dbReference type="OrthoDB" id="9797252at2"/>
<dbReference type="InterPro" id="IPR013216">
    <property type="entry name" value="Methyltransf_11"/>
</dbReference>
<keyword evidence="3" id="KW-0808">Transferase</keyword>
<feature type="domain" description="Methyltransferase type 11" evidence="4">
    <location>
        <begin position="46"/>
        <end position="130"/>
    </location>
</feature>
<protein>
    <submittedName>
        <fullName evidence="5">Methyltransferase domain-containing protein</fullName>
    </submittedName>
</protein>
<dbReference type="SUPFAM" id="SSF53335">
    <property type="entry name" value="S-adenosyl-L-methionine-dependent methyltransferases"/>
    <property type="match status" value="1"/>
</dbReference>
<dbReference type="GO" id="GO:0008757">
    <property type="term" value="F:S-adenosylmethionine-dependent methyltransferase activity"/>
    <property type="evidence" value="ECO:0007669"/>
    <property type="project" value="InterPro"/>
</dbReference>
<dbReference type="RefSeq" id="WP_092108371.1">
    <property type="nucleotide sequence ID" value="NZ_LT629739.1"/>
</dbReference>
<organism evidence="5 6">
    <name type="scientific">Brevibacterium sandarakinum</name>
    <dbReference type="NCBI Taxonomy" id="629680"/>
    <lineage>
        <taxon>Bacteria</taxon>
        <taxon>Bacillati</taxon>
        <taxon>Actinomycetota</taxon>
        <taxon>Actinomycetes</taxon>
        <taxon>Micrococcales</taxon>
        <taxon>Brevibacteriaceae</taxon>
        <taxon>Brevibacterium</taxon>
    </lineage>
</organism>
<dbReference type="InterPro" id="IPR051052">
    <property type="entry name" value="Diverse_substrate_MTase"/>
</dbReference>
<dbReference type="Gene3D" id="3.40.50.150">
    <property type="entry name" value="Vaccinia Virus protein VP39"/>
    <property type="match status" value="1"/>
</dbReference>
<dbReference type="CDD" id="cd02440">
    <property type="entry name" value="AdoMet_MTases"/>
    <property type="match status" value="1"/>
</dbReference>
<dbReference type="PANTHER" id="PTHR44942">
    <property type="entry name" value="METHYLTRANSF_11 DOMAIN-CONTAINING PROTEIN"/>
    <property type="match status" value="1"/>
</dbReference>
<dbReference type="PANTHER" id="PTHR44942:SF4">
    <property type="entry name" value="METHYLTRANSFERASE TYPE 11 DOMAIN-CONTAINING PROTEIN"/>
    <property type="match status" value="1"/>
</dbReference>
<evidence type="ECO:0000313" key="6">
    <source>
        <dbReference type="Proteomes" id="UP000199700"/>
    </source>
</evidence>
<name>A0A1H1Y5D6_BRESA</name>
<accession>A0A1H1Y5D6</accession>
<keyword evidence="2 5" id="KW-0489">Methyltransferase</keyword>
<dbReference type="InterPro" id="IPR029063">
    <property type="entry name" value="SAM-dependent_MTases_sf"/>
</dbReference>
<keyword evidence="6" id="KW-1185">Reference proteome</keyword>
<reference evidence="5" key="1">
    <citation type="submission" date="2016-10" db="EMBL/GenBank/DDBJ databases">
        <authorList>
            <person name="Varghese N."/>
            <person name="Submissions S."/>
        </authorList>
    </citation>
    <scope>NUCLEOTIDE SEQUENCE [LARGE SCALE GENOMIC DNA]</scope>
    <source>
        <strain evidence="5">DSM 22082</strain>
    </source>
</reference>
<dbReference type="EMBL" id="LT629739">
    <property type="protein sequence ID" value="SDT16657.1"/>
    <property type="molecule type" value="Genomic_DNA"/>
</dbReference>
<dbReference type="STRING" id="629680.SAMN04489751_3972"/>
<sequence length="239" mass="26296">MRPRAQSAHGRSFGNLAQLYDDVRPSYPDAAINLMPMNWKDAQVCDLGAGTGVLSRLLLDRGSQVIAVDPDEAALANNPARSLIGSAEDTGLPTDCADVVTVAQAWHWFDETRAAAEIARILKPGGHLLILINQLDVRIAWVLRLSRIMHAGDVYRPAYRPGPAGFDLVDHALVEFTTPVTVDGIVDLARTRSYWLRSNEVTRARVESNLYDYFSLDHPVSGELDLPYLCLAYVLRSAA</sequence>
<proteinExistence type="inferred from homology"/>
<evidence type="ECO:0000259" key="4">
    <source>
        <dbReference type="Pfam" id="PF08241"/>
    </source>
</evidence>
<dbReference type="Pfam" id="PF08241">
    <property type="entry name" value="Methyltransf_11"/>
    <property type="match status" value="1"/>
</dbReference>
<comment type="similarity">
    <text evidence="1">Belongs to the methyltransferase superfamily.</text>
</comment>